<sequence length="353" mass="39451">MFAEQRQAVGARATKARPCANPVQVGQIRQIAGRTAQHAREHRRLDTRVLRVELARRADQQLAGRPRLHVERDGRAVARVRARRIAELDELVRHLARVAVGDQQMALLRAQRQFGQQRARGDAVRDDDAFRAQRVAARERHARAVDRHRAVAPQRDARRALQQPARGDRRIENRVAGDLQRAAEPRAQHRLEPRERRRVDQLARDAMRGERHLLGAREVHLVGIGREPQRAAVAVRAAFRHFAAQRTPQRDRVMAQREFGRVVVHRDEVPHAGAGRAAARVVDDEHAQPALREFMRTCGTDDAGADYYDVGPGLAHDTMPQPNGSSSSISSVASALRCALPRIVGTMPPSACA</sequence>
<dbReference type="AlphaFoldDB" id="B1TEB1"/>
<evidence type="ECO:0000313" key="3">
    <source>
        <dbReference type="Proteomes" id="UP000004814"/>
    </source>
</evidence>
<dbReference type="EMBL" id="ABLK01000331">
    <property type="protein sequence ID" value="EDT38099.1"/>
    <property type="molecule type" value="Genomic_DNA"/>
</dbReference>
<organism evidence="2 3">
    <name type="scientific">Burkholderia ambifaria MEX-5</name>
    <dbReference type="NCBI Taxonomy" id="396597"/>
    <lineage>
        <taxon>Bacteria</taxon>
        <taxon>Pseudomonadati</taxon>
        <taxon>Pseudomonadota</taxon>
        <taxon>Betaproteobacteria</taxon>
        <taxon>Burkholderiales</taxon>
        <taxon>Burkholderiaceae</taxon>
        <taxon>Burkholderia</taxon>
        <taxon>Burkholderia cepacia complex</taxon>
    </lineage>
</organism>
<name>B1TEB1_9BURK</name>
<accession>B1TEB1</accession>
<dbReference type="Proteomes" id="UP000004814">
    <property type="component" value="Unassembled WGS sequence"/>
</dbReference>
<evidence type="ECO:0000256" key="1">
    <source>
        <dbReference type="SAM" id="MobiDB-lite"/>
    </source>
</evidence>
<reference evidence="2 3" key="1">
    <citation type="submission" date="2008-03" db="EMBL/GenBank/DDBJ databases">
        <title>Sequencing of the draft genome and assembly of Burkholderia ambifaria MEX-5.</title>
        <authorList>
            <consortium name="US DOE Joint Genome Institute (JGI-PGF)"/>
            <person name="Copeland A."/>
            <person name="Lucas S."/>
            <person name="Lapidus A."/>
            <person name="Glavina del Rio T."/>
            <person name="Dalin E."/>
            <person name="Tice H."/>
            <person name="Bruce D."/>
            <person name="Goodwin L."/>
            <person name="Pitluck S."/>
            <person name="Larimer F."/>
            <person name="Land M.L."/>
            <person name="Hauser L."/>
            <person name="Tiedje J."/>
            <person name="Richardson P."/>
        </authorList>
    </citation>
    <scope>NUCLEOTIDE SEQUENCE [LARGE SCALE GENOMIC DNA]</scope>
    <source>
        <strain evidence="2 3">MEX-5</strain>
    </source>
</reference>
<protein>
    <submittedName>
        <fullName evidence="2">Uncharacterized protein</fullName>
    </submittedName>
</protein>
<gene>
    <name evidence="2" type="ORF">BamMEX5DRAFT_6127</name>
</gene>
<feature type="region of interest" description="Disordered" evidence="1">
    <location>
        <begin position="151"/>
        <end position="170"/>
    </location>
</feature>
<evidence type="ECO:0000313" key="2">
    <source>
        <dbReference type="EMBL" id="EDT38099.1"/>
    </source>
</evidence>
<proteinExistence type="predicted"/>
<comment type="caution">
    <text evidence="2">The sequence shown here is derived from an EMBL/GenBank/DDBJ whole genome shotgun (WGS) entry which is preliminary data.</text>
</comment>